<protein>
    <submittedName>
        <fullName evidence="1">Uncharacterized protein</fullName>
    </submittedName>
</protein>
<name>A0A0L1JI81_ASPN3</name>
<dbReference type="Proteomes" id="UP000037505">
    <property type="component" value="Unassembled WGS sequence"/>
</dbReference>
<organism evidence="1 2">
    <name type="scientific">Aspergillus nomiae NRRL (strain ATCC 15546 / NRRL 13137 / CBS 260.88 / M93)</name>
    <dbReference type="NCBI Taxonomy" id="1509407"/>
    <lineage>
        <taxon>Eukaryota</taxon>
        <taxon>Fungi</taxon>
        <taxon>Dikarya</taxon>
        <taxon>Ascomycota</taxon>
        <taxon>Pezizomycotina</taxon>
        <taxon>Eurotiomycetes</taxon>
        <taxon>Eurotiomycetidae</taxon>
        <taxon>Eurotiales</taxon>
        <taxon>Aspergillaceae</taxon>
        <taxon>Aspergillus</taxon>
        <taxon>Aspergillus subgen. Circumdati</taxon>
    </lineage>
</organism>
<dbReference type="InterPro" id="IPR046670">
    <property type="entry name" value="DUF6540"/>
</dbReference>
<comment type="caution">
    <text evidence="1">The sequence shown here is derived from an EMBL/GenBank/DDBJ whole genome shotgun (WGS) entry which is preliminary data.</text>
</comment>
<dbReference type="RefSeq" id="XP_015412393.1">
    <property type="nucleotide sequence ID" value="XM_015545322.1"/>
</dbReference>
<reference evidence="1 2" key="1">
    <citation type="submission" date="2014-06" db="EMBL/GenBank/DDBJ databases">
        <title>The Genome of the Aflatoxigenic Filamentous Fungus Aspergillus nomius.</title>
        <authorList>
            <person name="Moore M.G."/>
            <person name="Shannon B.M."/>
            <person name="Brian M.M."/>
        </authorList>
    </citation>
    <scope>NUCLEOTIDE SEQUENCE [LARGE SCALE GENOMIC DNA]</scope>
    <source>
        <strain evidence="1 2">NRRL 13137</strain>
    </source>
</reference>
<dbReference type="EMBL" id="JNOM01000002">
    <property type="protein sequence ID" value="KNG91470.1"/>
    <property type="molecule type" value="Genomic_DNA"/>
</dbReference>
<dbReference type="Pfam" id="PF20174">
    <property type="entry name" value="DUF6540"/>
    <property type="match status" value="1"/>
</dbReference>
<keyword evidence="2" id="KW-1185">Reference proteome</keyword>
<dbReference type="GeneID" id="26801868"/>
<evidence type="ECO:0000313" key="2">
    <source>
        <dbReference type="Proteomes" id="UP000037505"/>
    </source>
</evidence>
<accession>A0A0L1JI81</accession>
<dbReference type="AlphaFoldDB" id="A0A0L1JI81"/>
<dbReference type="OrthoDB" id="4342612at2759"/>
<evidence type="ECO:0000313" key="1">
    <source>
        <dbReference type="EMBL" id="KNG91470.1"/>
    </source>
</evidence>
<proteinExistence type="predicted"/>
<gene>
    <name evidence="1" type="ORF">ANOM_000064</name>
</gene>
<sequence>MYPTATTPIQTIGLREVCQVNGRHFKRRRGTEEWIEYEPENTSLPPIQPQPLYLSLVHEKQGPDEPLHWSLFVAPENEPGWLYQVTGDAEHMTYEPSDGKVDITSSESFLTLYQLASLTEGQAMVVKAITDHETPPHAVNRREVKENCQGWAVRVLGKLIEEGIVSASKLDMTKSMMQSV</sequence>